<reference evidence="6 7" key="1">
    <citation type="submission" date="2020-07" db="EMBL/GenBank/DDBJ databases">
        <title>Exploring microbial biodiversity for novel pathways involved in the catabolism of aromatic compounds derived from lignin.</title>
        <authorList>
            <person name="Elkins J."/>
        </authorList>
    </citation>
    <scope>NUCLEOTIDE SEQUENCE [LARGE SCALE GENOMIC DNA]</scope>
    <source>
        <strain evidence="6 7">H2C3B</strain>
    </source>
</reference>
<dbReference type="InterPro" id="IPR016986">
    <property type="entry name" value="UCP031982_abhydr"/>
</dbReference>
<proteinExistence type="predicted"/>
<feature type="chain" id="PRO_5031017836" evidence="4">
    <location>
        <begin position="24"/>
        <end position="381"/>
    </location>
</feature>
<evidence type="ECO:0000259" key="5">
    <source>
        <dbReference type="Pfam" id="PF12146"/>
    </source>
</evidence>
<accession>A0A7Y9W9Q3</accession>
<dbReference type="Pfam" id="PF12146">
    <property type="entry name" value="Hydrolase_4"/>
    <property type="match status" value="1"/>
</dbReference>
<evidence type="ECO:0000313" key="7">
    <source>
        <dbReference type="Proteomes" id="UP000572540"/>
    </source>
</evidence>
<dbReference type="PANTHER" id="PTHR10272:SF0">
    <property type="entry name" value="PLATELET-ACTIVATING FACTOR ACETYLHYDROLASE"/>
    <property type="match status" value="1"/>
</dbReference>
<dbReference type="RefSeq" id="WP_179713309.1">
    <property type="nucleotide sequence ID" value="NZ_JACCAU010000001.1"/>
</dbReference>
<name>A0A7Y9W9Q3_9BURK</name>
<protein>
    <submittedName>
        <fullName evidence="6">Putative dienelactone hydrolase</fullName>
    </submittedName>
</protein>
<dbReference type="PIRSF" id="PIRSF031982">
    <property type="entry name" value="UCP031982_abhydr"/>
    <property type="match status" value="1"/>
</dbReference>
<organism evidence="6 7">
    <name type="scientific">Paraburkholderia bryophila</name>
    <dbReference type="NCBI Taxonomy" id="420952"/>
    <lineage>
        <taxon>Bacteria</taxon>
        <taxon>Pseudomonadati</taxon>
        <taxon>Pseudomonadota</taxon>
        <taxon>Betaproteobacteria</taxon>
        <taxon>Burkholderiales</taxon>
        <taxon>Burkholderiaceae</taxon>
        <taxon>Paraburkholderia</taxon>
    </lineage>
</organism>
<dbReference type="PANTHER" id="PTHR10272">
    <property type="entry name" value="PLATELET-ACTIVATING FACTOR ACETYLHYDROLASE"/>
    <property type="match status" value="1"/>
</dbReference>
<dbReference type="Gene3D" id="3.40.50.1820">
    <property type="entry name" value="alpha/beta hydrolase"/>
    <property type="match status" value="2"/>
</dbReference>
<dbReference type="Proteomes" id="UP000572540">
    <property type="component" value="Unassembled WGS sequence"/>
</dbReference>
<evidence type="ECO:0000256" key="4">
    <source>
        <dbReference type="SAM" id="SignalP"/>
    </source>
</evidence>
<evidence type="ECO:0000256" key="2">
    <source>
        <dbReference type="ARBA" id="ARBA00022963"/>
    </source>
</evidence>
<gene>
    <name evidence="6" type="ORF">GGD41_004038</name>
</gene>
<dbReference type="EMBL" id="JACCAU010000001">
    <property type="protein sequence ID" value="NYH16810.1"/>
    <property type="molecule type" value="Genomic_DNA"/>
</dbReference>
<dbReference type="InterPro" id="IPR022742">
    <property type="entry name" value="Hydrolase_4"/>
</dbReference>
<sequence>MFRRCGAALLCAAALSWANGAVSAEAAGAGWHVGETVRIIHPPVTRNWRGAATEALVTRIWYPVDPSVPEQPHDVGAPGDPLFVGHPIADGAPLSAARATYPLLVLSHGTGGSVDSLDWLGAALAAHGYIVAGANHPGNNELDPLTRDGFMLWWERATDASEVLDGVLADPKLGAHVDRDRIGAVGFSLGGYTVLELAGARTDLAGFERFCTSPAADAICHPPEAARIRDASGAAVSLLDRSADDAASPETKASRARSGASYRDPRVKAVFAIAPALGEALTAESLAAIAIPVSLVAGGDDVTAPVDTNIERIAASMPKASVTLVRGAWHYTFLDTCLPAVAKRLAHICRDNPGVDRDAVHAKTAAQAIDFFAATLPAKQP</sequence>
<evidence type="ECO:0000313" key="6">
    <source>
        <dbReference type="EMBL" id="NYH16810.1"/>
    </source>
</evidence>
<keyword evidence="3" id="KW-0443">Lipid metabolism</keyword>
<evidence type="ECO:0000256" key="3">
    <source>
        <dbReference type="ARBA" id="ARBA00023098"/>
    </source>
</evidence>
<dbReference type="AlphaFoldDB" id="A0A7Y9W9Q3"/>
<feature type="domain" description="Serine aminopeptidase S33" evidence="5">
    <location>
        <begin position="103"/>
        <end position="335"/>
    </location>
</feature>
<dbReference type="InterPro" id="IPR029058">
    <property type="entry name" value="AB_hydrolase_fold"/>
</dbReference>
<feature type="signal peptide" evidence="4">
    <location>
        <begin position="1"/>
        <end position="23"/>
    </location>
</feature>
<keyword evidence="2" id="KW-0442">Lipid degradation</keyword>
<evidence type="ECO:0000256" key="1">
    <source>
        <dbReference type="ARBA" id="ARBA00022801"/>
    </source>
</evidence>
<keyword evidence="4" id="KW-0732">Signal</keyword>
<dbReference type="GO" id="GO:0016042">
    <property type="term" value="P:lipid catabolic process"/>
    <property type="evidence" value="ECO:0007669"/>
    <property type="project" value="UniProtKB-KW"/>
</dbReference>
<comment type="caution">
    <text evidence="6">The sequence shown here is derived from an EMBL/GenBank/DDBJ whole genome shotgun (WGS) entry which is preliminary data.</text>
</comment>
<dbReference type="SUPFAM" id="SSF53474">
    <property type="entry name" value="alpha/beta-Hydrolases"/>
    <property type="match status" value="1"/>
</dbReference>
<dbReference type="GO" id="GO:0003847">
    <property type="term" value="F:1-alkyl-2-acetylglycerophosphocholine esterase activity"/>
    <property type="evidence" value="ECO:0007669"/>
    <property type="project" value="TreeGrafter"/>
</dbReference>
<keyword evidence="1 6" id="KW-0378">Hydrolase</keyword>